<organism evidence="4 5">
    <name type="scientific">Thalassolituus pacificus</name>
    <dbReference type="NCBI Taxonomy" id="2975440"/>
    <lineage>
        <taxon>Bacteria</taxon>
        <taxon>Pseudomonadati</taxon>
        <taxon>Pseudomonadota</taxon>
        <taxon>Gammaproteobacteria</taxon>
        <taxon>Oceanospirillales</taxon>
        <taxon>Oceanospirillaceae</taxon>
        <taxon>Thalassolituus</taxon>
    </lineage>
</organism>
<gene>
    <name evidence="4" type="ORF">NYR02_10320</name>
</gene>
<dbReference type="Gene3D" id="3.40.30.10">
    <property type="entry name" value="Glutaredoxin"/>
    <property type="match status" value="1"/>
</dbReference>
<dbReference type="InterPro" id="IPR036282">
    <property type="entry name" value="Glutathione-S-Trfase_C_sf"/>
</dbReference>
<dbReference type="Gene3D" id="1.20.1050.10">
    <property type="match status" value="1"/>
</dbReference>
<dbReference type="CDD" id="cd03051">
    <property type="entry name" value="GST_N_GTT2_like"/>
    <property type="match status" value="1"/>
</dbReference>
<dbReference type="InterPro" id="IPR040079">
    <property type="entry name" value="Glutathione_S-Trfase"/>
</dbReference>
<reference evidence="4" key="2">
    <citation type="submission" date="2022-08" db="EMBL/GenBank/DDBJ databases">
        <authorList>
            <person name="Dong C."/>
        </authorList>
    </citation>
    <scope>NUCLEOTIDE SEQUENCE</scope>
    <source>
        <strain evidence="4">59MF3M-4</strain>
    </source>
</reference>
<evidence type="ECO:0000259" key="2">
    <source>
        <dbReference type="PROSITE" id="PS50404"/>
    </source>
</evidence>
<sequence>MKLYSANMAPNPRRSRMALAEKGISGVEMIDIDLAGGENLKPEFRERNSLAKVPVLELDDGTCIAETAAIYRYLEEIQPEPNLMGRDAKEKALTEMWDRRIDNALLMPIGHCFQHTTGFFKDRMTPVAAWGEEAGKLAAAFLPILEQQLQKHEFVAGDHFSVADITALCSLEFGKVIQLRITEDFPAIQRWHAQMKARPSYTA</sequence>
<dbReference type="SFLD" id="SFLDG00358">
    <property type="entry name" value="Main_(cytGST)"/>
    <property type="match status" value="1"/>
</dbReference>
<dbReference type="InterPro" id="IPR004046">
    <property type="entry name" value="GST_C"/>
</dbReference>
<evidence type="ECO:0000313" key="4">
    <source>
        <dbReference type="EMBL" id="MCT7359417.1"/>
    </source>
</evidence>
<reference evidence="4" key="1">
    <citation type="journal article" date="2022" name="Front. Microbiol.">
        <title>Genome-based taxonomic rearrangement of Oceanobacter-related bacteria including the description of Thalassolituus hydrocarbonoclasticus sp. nov. and Thalassolituus pacificus sp. nov. and emended description of the genus Thalassolituus.</title>
        <authorList>
            <person name="Dong C."/>
            <person name="Wei L."/>
            <person name="Wang J."/>
            <person name="Lai Q."/>
            <person name="Huang Z."/>
            <person name="Shao Z."/>
        </authorList>
    </citation>
    <scope>NUCLEOTIDE SEQUENCE</scope>
    <source>
        <strain evidence="4">59MF3M-4</strain>
    </source>
</reference>
<dbReference type="InterPro" id="IPR036249">
    <property type="entry name" value="Thioredoxin-like_sf"/>
</dbReference>
<dbReference type="PANTHER" id="PTHR44051:SF8">
    <property type="entry name" value="GLUTATHIONE S-TRANSFERASE GSTA"/>
    <property type="match status" value="1"/>
</dbReference>
<dbReference type="PROSITE" id="PS50404">
    <property type="entry name" value="GST_NTER"/>
    <property type="match status" value="1"/>
</dbReference>
<keyword evidence="5" id="KW-1185">Reference proteome</keyword>
<name>A0A9X3AGQ7_9GAMM</name>
<feature type="domain" description="GST C-terminal" evidence="3">
    <location>
        <begin position="87"/>
        <end position="203"/>
    </location>
</feature>
<evidence type="ECO:0000259" key="3">
    <source>
        <dbReference type="PROSITE" id="PS50405"/>
    </source>
</evidence>
<proteinExistence type="inferred from homology"/>
<dbReference type="Pfam" id="PF02798">
    <property type="entry name" value="GST_N"/>
    <property type="match status" value="1"/>
</dbReference>
<dbReference type="SFLD" id="SFLDS00019">
    <property type="entry name" value="Glutathione_Transferase_(cytos"/>
    <property type="match status" value="1"/>
</dbReference>
<comment type="similarity">
    <text evidence="1">Belongs to the GST superfamily.</text>
</comment>
<dbReference type="PANTHER" id="PTHR44051">
    <property type="entry name" value="GLUTATHIONE S-TRANSFERASE-RELATED"/>
    <property type="match status" value="1"/>
</dbReference>
<dbReference type="InterPro" id="IPR004045">
    <property type="entry name" value="Glutathione_S-Trfase_N"/>
</dbReference>
<dbReference type="Pfam" id="PF00043">
    <property type="entry name" value="GST_C"/>
    <property type="match status" value="1"/>
</dbReference>
<dbReference type="InterPro" id="IPR010987">
    <property type="entry name" value="Glutathione-S-Trfase_C-like"/>
</dbReference>
<protein>
    <submittedName>
        <fullName evidence="4">Glutathione S-transferase family protein</fullName>
    </submittedName>
</protein>
<dbReference type="AlphaFoldDB" id="A0A9X3AGQ7"/>
<accession>A0A9X3AGQ7</accession>
<dbReference type="RefSeq" id="WP_260976290.1">
    <property type="nucleotide sequence ID" value="NZ_JAOANI010000017.1"/>
</dbReference>
<dbReference type="SUPFAM" id="SSF47616">
    <property type="entry name" value="GST C-terminal domain-like"/>
    <property type="match status" value="1"/>
</dbReference>
<dbReference type="EMBL" id="JAOANI010000017">
    <property type="protein sequence ID" value="MCT7359417.1"/>
    <property type="molecule type" value="Genomic_DNA"/>
</dbReference>
<feature type="domain" description="GST N-terminal" evidence="2">
    <location>
        <begin position="1"/>
        <end position="82"/>
    </location>
</feature>
<dbReference type="SUPFAM" id="SSF52833">
    <property type="entry name" value="Thioredoxin-like"/>
    <property type="match status" value="1"/>
</dbReference>
<dbReference type="PROSITE" id="PS50405">
    <property type="entry name" value="GST_CTER"/>
    <property type="match status" value="1"/>
</dbReference>
<dbReference type="Proteomes" id="UP001147830">
    <property type="component" value="Unassembled WGS sequence"/>
</dbReference>
<evidence type="ECO:0000256" key="1">
    <source>
        <dbReference type="RuleBase" id="RU003494"/>
    </source>
</evidence>
<evidence type="ECO:0000313" key="5">
    <source>
        <dbReference type="Proteomes" id="UP001147830"/>
    </source>
</evidence>
<comment type="caution">
    <text evidence="4">The sequence shown here is derived from an EMBL/GenBank/DDBJ whole genome shotgun (WGS) entry which is preliminary data.</text>
</comment>
<dbReference type="InterPro" id="IPR034345">
    <property type="entry name" value="Gtt2-like_N"/>
</dbReference>